<proteinExistence type="predicted"/>
<feature type="compositionally biased region" description="Basic and acidic residues" evidence="3">
    <location>
        <begin position="14"/>
        <end position="28"/>
    </location>
</feature>
<gene>
    <name evidence="4" type="ORF">CKAN_00206500</name>
</gene>
<feature type="region of interest" description="Disordered" evidence="3">
    <location>
        <begin position="1"/>
        <end position="62"/>
    </location>
</feature>
<sequence length="113" mass="12563">MAPRGRKTRRTQHRERAIRSKKAKESAKGFHCIPKATSPSIEDDDGDGENASSSGCSTPKGQRFRIPELLSCPPAPKKRRVALRCSSQISKVSFFNPPDLETFFLFASRDISV</sequence>
<comment type="caution">
    <text evidence="4">The sequence shown here is derived from an EMBL/GenBank/DDBJ whole genome shotgun (WGS) entry which is preliminary data.</text>
</comment>
<dbReference type="PANTHER" id="PTHR33142">
    <property type="entry name" value="CYCLIN-DEPENDENT PROTEIN KINASE INHIBITOR SMR13"/>
    <property type="match status" value="1"/>
</dbReference>
<keyword evidence="1" id="KW-0649">Protein kinase inhibitor</keyword>
<evidence type="ECO:0000256" key="3">
    <source>
        <dbReference type="SAM" id="MobiDB-lite"/>
    </source>
</evidence>
<dbReference type="GO" id="GO:0004860">
    <property type="term" value="F:protein kinase inhibitor activity"/>
    <property type="evidence" value="ECO:0007669"/>
    <property type="project" value="UniProtKB-KW"/>
</dbReference>
<accession>A0A3S3NRJ6</accession>
<dbReference type="GO" id="GO:0005634">
    <property type="term" value="C:nucleus"/>
    <property type="evidence" value="ECO:0007669"/>
    <property type="project" value="TreeGrafter"/>
</dbReference>
<dbReference type="EMBL" id="QPKB01000001">
    <property type="protein sequence ID" value="RWR73763.1"/>
    <property type="molecule type" value="Genomic_DNA"/>
</dbReference>
<feature type="compositionally biased region" description="Basic residues" evidence="3">
    <location>
        <begin position="1"/>
        <end position="13"/>
    </location>
</feature>
<feature type="compositionally biased region" description="Polar residues" evidence="3">
    <location>
        <begin position="50"/>
        <end position="60"/>
    </location>
</feature>
<dbReference type="InterPro" id="IPR040389">
    <property type="entry name" value="SMR"/>
</dbReference>
<evidence type="ECO:0000256" key="1">
    <source>
        <dbReference type="ARBA" id="ARBA00023013"/>
    </source>
</evidence>
<dbReference type="GO" id="GO:0032875">
    <property type="term" value="P:regulation of DNA endoreduplication"/>
    <property type="evidence" value="ECO:0007669"/>
    <property type="project" value="InterPro"/>
</dbReference>
<keyword evidence="2" id="KW-0131">Cell cycle</keyword>
<evidence type="ECO:0000256" key="2">
    <source>
        <dbReference type="ARBA" id="ARBA00023306"/>
    </source>
</evidence>
<reference evidence="4 5" key="1">
    <citation type="journal article" date="2019" name="Nat. Plants">
        <title>Stout camphor tree genome fills gaps in understanding of flowering plant genome evolution.</title>
        <authorList>
            <person name="Chaw S.M."/>
            <person name="Liu Y.C."/>
            <person name="Wu Y.W."/>
            <person name="Wang H.Y."/>
            <person name="Lin C.I."/>
            <person name="Wu C.S."/>
            <person name="Ke H.M."/>
            <person name="Chang L.Y."/>
            <person name="Hsu C.Y."/>
            <person name="Yang H.T."/>
            <person name="Sudianto E."/>
            <person name="Hsu M.H."/>
            <person name="Wu K.P."/>
            <person name="Wang L.N."/>
            <person name="Leebens-Mack J.H."/>
            <person name="Tsai I.J."/>
        </authorList>
    </citation>
    <scope>NUCLEOTIDE SEQUENCE [LARGE SCALE GENOMIC DNA]</scope>
    <source>
        <strain evidence="5">cv. Chaw 1501</strain>
        <tissue evidence="4">Young leaves</tissue>
    </source>
</reference>
<dbReference type="Proteomes" id="UP000283530">
    <property type="component" value="Unassembled WGS sequence"/>
</dbReference>
<evidence type="ECO:0000313" key="4">
    <source>
        <dbReference type="EMBL" id="RWR73763.1"/>
    </source>
</evidence>
<evidence type="ECO:0000313" key="5">
    <source>
        <dbReference type="Proteomes" id="UP000283530"/>
    </source>
</evidence>
<dbReference type="OrthoDB" id="1840446at2759"/>
<dbReference type="AlphaFoldDB" id="A0A3S3NRJ6"/>
<keyword evidence="5" id="KW-1185">Reference proteome</keyword>
<organism evidence="4 5">
    <name type="scientific">Cinnamomum micranthum f. kanehirae</name>
    <dbReference type="NCBI Taxonomy" id="337451"/>
    <lineage>
        <taxon>Eukaryota</taxon>
        <taxon>Viridiplantae</taxon>
        <taxon>Streptophyta</taxon>
        <taxon>Embryophyta</taxon>
        <taxon>Tracheophyta</taxon>
        <taxon>Spermatophyta</taxon>
        <taxon>Magnoliopsida</taxon>
        <taxon>Magnoliidae</taxon>
        <taxon>Laurales</taxon>
        <taxon>Lauraceae</taxon>
        <taxon>Cinnamomum</taxon>
    </lineage>
</organism>
<dbReference type="PANTHER" id="PTHR33142:SF28">
    <property type="entry name" value="CYCLIN-DEPENDENT PROTEIN KINASE INHIBITOR SMR13"/>
    <property type="match status" value="1"/>
</dbReference>
<name>A0A3S3NRJ6_9MAGN</name>
<protein>
    <submittedName>
        <fullName evidence="4">Cyclin-dependent protein kinase inhibitor SMR9-like protein</fullName>
    </submittedName>
</protein>